<feature type="chain" id="PRO_5042157539" description="Right handed beta helix domain-containing protein" evidence="8">
    <location>
        <begin position="25"/>
        <end position="450"/>
    </location>
</feature>
<evidence type="ECO:0000256" key="3">
    <source>
        <dbReference type="ARBA" id="ARBA00004613"/>
    </source>
</evidence>
<keyword evidence="5 8" id="KW-0732">Signal</keyword>
<dbReference type="NCBIfam" id="TIGR01376">
    <property type="entry name" value="POMP_repeat"/>
    <property type="match status" value="1"/>
</dbReference>
<proteinExistence type="predicted"/>
<dbReference type="InterPro" id="IPR012334">
    <property type="entry name" value="Pectin_lyas_fold"/>
</dbReference>
<evidence type="ECO:0000256" key="4">
    <source>
        <dbReference type="ARBA" id="ARBA00022525"/>
    </source>
</evidence>
<comment type="subcellular location">
    <subcellularLocation>
        <location evidence="1">Cell envelope</location>
    </subcellularLocation>
    <subcellularLocation>
        <location evidence="2">Cell outer membrane</location>
    </subcellularLocation>
    <subcellularLocation>
        <location evidence="3">Secreted</location>
    </subcellularLocation>
</comment>
<evidence type="ECO:0000256" key="2">
    <source>
        <dbReference type="ARBA" id="ARBA00004442"/>
    </source>
</evidence>
<dbReference type="PANTHER" id="PTHR11319">
    <property type="entry name" value="G PROTEIN-COUPLED RECEPTOR-RELATED"/>
    <property type="match status" value="1"/>
</dbReference>
<dbReference type="Pfam" id="PF02415">
    <property type="entry name" value="Chlam_PMP"/>
    <property type="match status" value="1"/>
</dbReference>
<evidence type="ECO:0000313" key="10">
    <source>
        <dbReference type="Proteomes" id="UP001190700"/>
    </source>
</evidence>
<dbReference type="InterPro" id="IPR003368">
    <property type="entry name" value="POMP_repeat"/>
</dbReference>
<dbReference type="SUPFAM" id="SSF51126">
    <property type="entry name" value="Pectin lyase-like"/>
    <property type="match status" value="1"/>
</dbReference>
<feature type="signal peptide" evidence="8">
    <location>
        <begin position="1"/>
        <end position="24"/>
    </location>
</feature>
<dbReference type="AlphaFoldDB" id="A0AAE0BYH2"/>
<evidence type="ECO:0000256" key="6">
    <source>
        <dbReference type="ARBA" id="ARBA00023136"/>
    </source>
</evidence>
<name>A0AAE0BYH2_9CHLO</name>
<keyword evidence="10" id="KW-1185">Reference proteome</keyword>
<reference evidence="9 10" key="1">
    <citation type="journal article" date="2015" name="Genome Biol. Evol.">
        <title>Comparative Genomics of a Bacterivorous Green Alga Reveals Evolutionary Causalities and Consequences of Phago-Mixotrophic Mode of Nutrition.</title>
        <authorList>
            <person name="Burns J.A."/>
            <person name="Paasch A."/>
            <person name="Narechania A."/>
            <person name="Kim E."/>
        </authorList>
    </citation>
    <scope>NUCLEOTIDE SEQUENCE [LARGE SCALE GENOMIC DNA]</scope>
    <source>
        <strain evidence="9 10">PLY_AMNH</strain>
    </source>
</reference>
<dbReference type="GO" id="GO:0005576">
    <property type="term" value="C:extracellular region"/>
    <property type="evidence" value="ECO:0007669"/>
    <property type="project" value="UniProtKB-SubCell"/>
</dbReference>
<evidence type="ECO:0000313" key="9">
    <source>
        <dbReference type="EMBL" id="KAK3245098.1"/>
    </source>
</evidence>
<organism evidence="9 10">
    <name type="scientific">Cymbomonas tetramitiformis</name>
    <dbReference type="NCBI Taxonomy" id="36881"/>
    <lineage>
        <taxon>Eukaryota</taxon>
        <taxon>Viridiplantae</taxon>
        <taxon>Chlorophyta</taxon>
        <taxon>Pyramimonadophyceae</taxon>
        <taxon>Pyramimonadales</taxon>
        <taxon>Pyramimonadaceae</taxon>
        <taxon>Cymbomonas</taxon>
    </lineage>
</organism>
<dbReference type="PANTHER" id="PTHR11319:SF35">
    <property type="entry name" value="OUTER MEMBRANE PROTEIN PMPC-RELATED"/>
    <property type="match status" value="1"/>
</dbReference>
<dbReference type="InterPro" id="IPR011050">
    <property type="entry name" value="Pectin_lyase_fold/virulence"/>
</dbReference>
<accession>A0AAE0BYH2</accession>
<evidence type="ECO:0000256" key="7">
    <source>
        <dbReference type="ARBA" id="ARBA00023237"/>
    </source>
</evidence>
<keyword evidence="4" id="KW-0964">Secreted</keyword>
<dbReference type="EMBL" id="LGRX02031017">
    <property type="protein sequence ID" value="KAK3245098.1"/>
    <property type="molecule type" value="Genomic_DNA"/>
</dbReference>
<dbReference type="Proteomes" id="UP001190700">
    <property type="component" value="Unassembled WGS sequence"/>
</dbReference>
<keyword evidence="6" id="KW-0472">Membrane</keyword>
<gene>
    <name evidence="9" type="ORF">CYMTET_45315</name>
</gene>
<comment type="caution">
    <text evidence="9">The sequence shown here is derived from an EMBL/GenBank/DDBJ whole genome shotgun (WGS) entry which is preliminary data.</text>
</comment>
<evidence type="ECO:0000256" key="8">
    <source>
        <dbReference type="SAM" id="SignalP"/>
    </source>
</evidence>
<dbReference type="Gene3D" id="2.160.20.10">
    <property type="entry name" value="Single-stranded right-handed beta-helix, Pectin lyase-like"/>
    <property type="match status" value="1"/>
</dbReference>
<keyword evidence="7" id="KW-0998">Cell outer membrane</keyword>
<sequence>MAQLKAALKLVLLACCAALWSINAAPEDNTEYGISMLDVNKVRHLRQLKQDDGTATIVHVGQKLSSSQQGVNTLAEFFSTVAAAAANPSTDSASSYVALMEPGVFNGSSNRKLSVNLSISTLSFSLIGSTVTETTTVGASPSVDASRVWNPLEALGALVPWQDTLAKPARSDLRNEPILQVSEQVYPSAPREWHPAPSTVVDCEFAGWWLDVRNVQRVVLENLEIRRCNHTHGDLLLDQGKGGALFVLGAADLVITNTIWRQNMAVFQGGALWLSQSRVAISNTMFLQNAVVQGMHWGALPENKKISGIKMGGAMHVENCLGGMAHGLTMELVTFEGNRCEQSGGAIAIEEVSATVRGTEFIGNGASMRGGAWSVTRPEVVLVENCTFRRNIARDTAGAVQLVNAMTGAVRHQAATTIIGSHFEENAVLGSGGALDLDHMASSTVLVLAL</sequence>
<evidence type="ECO:0008006" key="11">
    <source>
        <dbReference type="Google" id="ProtNLM"/>
    </source>
</evidence>
<protein>
    <recommendedName>
        <fullName evidence="11">Right handed beta helix domain-containing protein</fullName>
    </recommendedName>
</protein>
<evidence type="ECO:0000256" key="1">
    <source>
        <dbReference type="ARBA" id="ARBA00004196"/>
    </source>
</evidence>
<evidence type="ECO:0000256" key="5">
    <source>
        <dbReference type="ARBA" id="ARBA00022729"/>
    </source>
</evidence>